<reference evidence="9" key="1">
    <citation type="submission" date="2016-10" db="EMBL/GenBank/DDBJ databases">
        <authorList>
            <person name="Varghese N."/>
            <person name="Submissions S."/>
        </authorList>
    </citation>
    <scope>NUCLEOTIDE SEQUENCE [LARGE SCALE GENOMIC DNA]</scope>
    <source>
        <strain evidence="9">DSM 19110</strain>
    </source>
</reference>
<dbReference type="InterPro" id="IPR023048">
    <property type="entry name" value="NADH:quinone_OxRdtase_FMN_depd"/>
</dbReference>
<evidence type="ECO:0000256" key="1">
    <source>
        <dbReference type="ARBA" id="ARBA00022630"/>
    </source>
</evidence>
<comment type="similarity">
    <text evidence="6">Belongs to the azoreductase type 1 family.</text>
</comment>
<accession>A0A1G9UNL5</accession>
<organism evidence="8 9">
    <name type="scientific">Pedobacter steynii</name>
    <dbReference type="NCBI Taxonomy" id="430522"/>
    <lineage>
        <taxon>Bacteria</taxon>
        <taxon>Pseudomonadati</taxon>
        <taxon>Bacteroidota</taxon>
        <taxon>Sphingobacteriia</taxon>
        <taxon>Sphingobacteriales</taxon>
        <taxon>Sphingobacteriaceae</taxon>
        <taxon>Pedobacter</taxon>
    </lineage>
</organism>
<dbReference type="HAMAP" id="MF_01216">
    <property type="entry name" value="Azoreductase_type1"/>
    <property type="match status" value="1"/>
</dbReference>
<dbReference type="EC" id="1.7.1.17" evidence="6"/>
<feature type="binding site" evidence="6">
    <location>
        <position position="29"/>
    </location>
    <ligand>
        <name>FMN</name>
        <dbReference type="ChEBI" id="CHEBI:58210"/>
    </ligand>
</feature>
<sequence>MSPFLNPNRYRAKKNNYMLMKNLLHIISSPMGNYSHSIQLGNAIIKKLVLKYPGSHITERNLIDDRPPYLDGPQIYASFKDGNNITEEERQKLGYSDTLLSEIRNADVIILGAPMYNFGIHATLKAYIDQIVRLGQTIKYQADGTRIGLLTDKTVYLAITAGGSYNQEFNPVNDYIVNHLTAILKYIGIDDIQPLIIEGTKKPDFKVDYDEICRNI</sequence>
<gene>
    <name evidence="6" type="primary">azoR</name>
    <name evidence="8" type="ORF">SAMN05421820_104227</name>
</gene>
<evidence type="ECO:0000256" key="2">
    <source>
        <dbReference type="ARBA" id="ARBA00022643"/>
    </source>
</evidence>
<feature type="domain" description="Flavodoxin-like fold" evidence="7">
    <location>
        <begin position="21"/>
        <end position="205"/>
    </location>
</feature>
<evidence type="ECO:0000256" key="3">
    <source>
        <dbReference type="ARBA" id="ARBA00023002"/>
    </source>
</evidence>
<comment type="catalytic activity">
    <reaction evidence="5">
        <text>N,N-dimethyl-1,4-phenylenediamine + anthranilate + 2 NAD(+) = 2-(4-dimethylaminophenyl)diazenylbenzoate + 2 NADH + 2 H(+)</text>
        <dbReference type="Rhea" id="RHEA:55872"/>
        <dbReference type="ChEBI" id="CHEBI:15378"/>
        <dbReference type="ChEBI" id="CHEBI:15783"/>
        <dbReference type="ChEBI" id="CHEBI:16567"/>
        <dbReference type="ChEBI" id="CHEBI:57540"/>
        <dbReference type="ChEBI" id="CHEBI:57945"/>
        <dbReference type="ChEBI" id="CHEBI:71579"/>
        <dbReference type="EC" id="1.7.1.17"/>
    </reaction>
    <physiologicalReaction direction="right-to-left" evidence="5">
        <dbReference type="Rhea" id="RHEA:55874"/>
    </physiologicalReaction>
</comment>
<keyword evidence="4 6" id="KW-0520">NAD</keyword>
<dbReference type="PANTHER" id="PTHR43741">
    <property type="entry name" value="FMN-DEPENDENT NADH-AZOREDUCTASE 1"/>
    <property type="match status" value="1"/>
</dbReference>
<evidence type="ECO:0000256" key="6">
    <source>
        <dbReference type="HAMAP-Rule" id="MF_01216"/>
    </source>
</evidence>
<evidence type="ECO:0000313" key="9">
    <source>
        <dbReference type="Proteomes" id="UP000183200"/>
    </source>
</evidence>
<evidence type="ECO:0000256" key="4">
    <source>
        <dbReference type="ARBA" id="ARBA00023027"/>
    </source>
</evidence>
<dbReference type="Gene3D" id="3.40.50.360">
    <property type="match status" value="1"/>
</dbReference>
<evidence type="ECO:0000256" key="5">
    <source>
        <dbReference type="ARBA" id="ARBA00048542"/>
    </source>
</evidence>
<dbReference type="GO" id="GO:0009055">
    <property type="term" value="F:electron transfer activity"/>
    <property type="evidence" value="ECO:0007669"/>
    <property type="project" value="UniProtKB-UniRule"/>
</dbReference>
<dbReference type="Proteomes" id="UP000183200">
    <property type="component" value="Unassembled WGS sequence"/>
</dbReference>
<comment type="cofactor">
    <cofactor evidence="6">
        <name>FMN</name>
        <dbReference type="ChEBI" id="CHEBI:58210"/>
    </cofactor>
    <text evidence="6">Binds 1 FMN per subunit.</text>
</comment>
<evidence type="ECO:0000259" key="7">
    <source>
        <dbReference type="Pfam" id="PF02525"/>
    </source>
</evidence>
<dbReference type="EMBL" id="FNGY01000004">
    <property type="protein sequence ID" value="SDM61443.1"/>
    <property type="molecule type" value="Genomic_DNA"/>
</dbReference>
<dbReference type="InterPro" id="IPR050104">
    <property type="entry name" value="FMN-dep_NADH:Q_OxRdtase_AzoR1"/>
</dbReference>
<feature type="binding site" evidence="6">
    <location>
        <begin position="35"/>
        <end position="37"/>
    </location>
    <ligand>
        <name>FMN</name>
        <dbReference type="ChEBI" id="CHEBI:58210"/>
    </ligand>
</feature>
<feature type="binding site" evidence="6">
    <location>
        <begin position="115"/>
        <end position="118"/>
    </location>
    <ligand>
        <name>FMN</name>
        <dbReference type="ChEBI" id="CHEBI:58210"/>
    </ligand>
</feature>
<keyword evidence="2 6" id="KW-0288">FMN</keyword>
<comment type="subunit">
    <text evidence="6">Homodimer.</text>
</comment>
<comment type="function">
    <text evidence="6">Quinone reductase that provides resistance to thiol-specific stress caused by electrophilic quinones.</text>
</comment>
<dbReference type="GO" id="GO:0016655">
    <property type="term" value="F:oxidoreductase activity, acting on NAD(P)H, quinone or similar compound as acceptor"/>
    <property type="evidence" value="ECO:0007669"/>
    <property type="project" value="InterPro"/>
</dbReference>
<dbReference type="PANTHER" id="PTHR43741:SF4">
    <property type="entry name" value="FMN-DEPENDENT NADH:QUINONE OXIDOREDUCTASE"/>
    <property type="match status" value="1"/>
</dbReference>
<dbReference type="OrthoDB" id="9805013at2"/>
<keyword evidence="3 6" id="KW-0560">Oxidoreductase</keyword>
<name>A0A1G9UNL5_9SPHI</name>
<dbReference type="AlphaFoldDB" id="A0A1G9UNL5"/>
<feature type="binding site" evidence="6">
    <location>
        <begin position="160"/>
        <end position="163"/>
    </location>
    <ligand>
        <name>FMN</name>
        <dbReference type="ChEBI" id="CHEBI:58210"/>
    </ligand>
</feature>
<proteinExistence type="inferred from homology"/>
<comment type="function">
    <text evidence="6">Also exhibits azoreductase activity. Catalyzes the reductive cleavage of the azo bond in aromatic azo compounds to the corresponding amines.</text>
</comment>
<dbReference type="GO" id="GO:0016652">
    <property type="term" value="F:oxidoreductase activity, acting on NAD(P)H as acceptor"/>
    <property type="evidence" value="ECO:0007669"/>
    <property type="project" value="UniProtKB-UniRule"/>
</dbReference>
<evidence type="ECO:0000313" key="8">
    <source>
        <dbReference type="EMBL" id="SDM61443.1"/>
    </source>
</evidence>
<keyword evidence="9" id="KW-1185">Reference proteome</keyword>
<dbReference type="SUPFAM" id="SSF52218">
    <property type="entry name" value="Flavoproteins"/>
    <property type="match status" value="1"/>
</dbReference>
<keyword evidence="1 6" id="KW-0285">Flavoprotein</keyword>
<dbReference type="InterPro" id="IPR029039">
    <property type="entry name" value="Flavoprotein-like_sf"/>
</dbReference>
<dbReference type="EC" id="1.6.5.-" evidence="6"/>
<protein>
    <recommendedName>
        <fullName evidence="6">FMN dependent NADH:quinone oxidoreductase</fullName>
        <ecNumber evidence="6">1.6.5.-</ecNumber>
    </recommendedName>
    <alternativeName>
        <fullName evidence="6">Azo-dye reductase</fullName>
    </alternativeName>
    <alternativeName>
        <fullName evidence="6">FMN-dependent NADH-azo compound oxidoreductase</fullName>
    </alternativeName>
    <alternativeName>
        <fullName evidence="6">FMN-dependent NADH-azoreductase</fullName>
        <ecNumber evidence="6">1.7.1.17</ecNumber>
    </alternativeName>
</protein>
<comment type="catalytic activity">
    <reaction evidence="6">
        <text>2 a quinone + NADH + H(+) = 2 a 1,4-benzosemiquinone + NAD(+)</text>
        <dbReference type="Rhea" id="RHEA:65952"/>
        <dbReference type="ChEBI" id="CHEBI:15378"/>
        <dbReference type="ChEBI" id="CHEBI:57540"/>
        <dbReference type="ChEBI" id="CHEBI:57945"/>
        <dbReference type="ChEBI" id="CHEBI:132124"/>
        <dbReference type="ChEBI" id="CHEBI:134225"/>
    </reaction>
</comment>
<dbReference type="Pfam" id="PF02525">
    <property type="entry name" value="Flavodoxin_2"/>
    <property type="match status" value="1"/>
</dbReference>
<dbReference type="InterPro" id="IPR003680">
    <property type="entry name" value="Flavodoxin_fold"/>
</dbReference>
<dbReference type="GO" id="GO:0010181">
    <property type="term" value="F:FMN binding"/>
    <property type="evidence" value="ECO:0007669"/>
    <property type="project" value="UniProtKB-UniRule"/>
</dbReference>